<dbReference type="InterPro" id="IPR042171">
    <property type="entry name" value="Acyl-CoA_hotdog"/>
</dbReference>
<protein>
    <submittedName>
        <fullName evidence="4">Acyl-CoA thioesterase II</fullName>
    </submittedName>
</protein>
<dbReference type="RefSeq" id="XP_066066928.1">
    <property type="nucleotide sequence ID" value="XM_066210831.1"/>
</dbReference>
<evidence type="ECO:0000313" key="4">
    <source>
        <dbReference type="EMBL" id="WVN86228.1"/>
    </source>
</evidence>
<comment type="similarity">
    <text evidence="1">Belongs to the C/M/P thioester hydrolase family.</text>
</comment>
<keyword evidence="5" id="KW-1185">Reference proteome</keyword>
<accession>A0A1E3IC04</accession>
<feature type="compositionally biased region" description="Polar residues" evidence="3">
    <location>
        <begin position="125"/>
        <end position="147"/>
    </location>
</feature>
<dbReference type="InterPro" id="IPR003703">
    <property type="entry name" value="Acyl_CoA_thio"/>
</dbReference>
<dbReference type="GeneID" id="91085602"/>
<reference evidence="4" key="3">
    <citation type="submission" date="2024-01" db="EMBL/GenBank/DDBJ databases">
        <authorList>
            <person name="Coelho M.A."/>
            <person name="David-Palma M."/>
            <person name="Shea T."/>
            <person name="Sun S."/>
            <person name="Cuomo C.A."/>
            <person name="Heitman J."/>
        </authorList>
    </citation>
    <scope>NUCLEOTIDE SEQUENCE</scope>
    <source>
        <strain evidence="4">CBS 7841</strain>
    </source>
</reference>
<dbReference type="Gene3D" id="2.40.160.210">
    <property type="entry name" value="Acyl-CoA thioesterase, double hotdog domain"/>
    <property type="match status" value="1"/>
</dbReference>
<evidence type="ECO:0000313" key="5">
    <source>
        <dbReference type="Proteomes" id="UP000094043"/>
    </source>
</evidence>
<dbReference type="PANTHER" id="PTHR11066:SF34">
    <property type="entry name" value="ACYL-COENZYME A THIOESTERASE 8"/>
    <property type="match status" value="1"/>
</dbReference>
<proteinExistence type="inferred from homology"/>
<feature type="region of interest" description="Disordered" evidence="3">
    <location>
        <begin position="123"/>
        <end position="147"/>
    </location>
</feature>
<dbReference type="GO" id="GO:0009062">
    <property type="term" value="P:fatty acid catabolic process"/>
    <property type="evidence" value="ECO:0007669"/>
    <property type="project" value="TreeGrafter"/>
</dbReference>
<dbReference type="CDD" id="cd03444">
    <property type="entry name" value="Thioesterase_II_repeat1"/>
    <property type="match status" value="1"/>
</dbReference>
<keyword evidence="2" id="KW-0378">Hydrolase</keyword>
<dbReference type="GO" id="GO:0047617">
    <property type="term" value="F:fatty acyl-CoA hydrolase activity"/>
    <property type="evidence" value="ECO:0007669"/>
    <property type="project" value="InterPro"/>
</dbReference>
<dbReference type="InterPro" id="IPR049449">
    <property type="entry name" value="TesB_ACOT8-like_N"/>
</dbReference>
<sequence length="374" mass="41351">MSKFLSNHIHVTPHSSDPLTFLSQDLWVPSGARGVFGGQILAQSIMAATSTVTAPAGLHSAHCYFLLPAQQRPTIQYKVEKLSDGRSYSSRLVRAWQGDKEIFVLMASYARPSKALPQMVDNQAGAGTSTDIKGKQPMTSSTDPLHTSSTVSKVKAKFEFPFPKDVRPASDCEDDAEFLAKWLERSAKAGRQIWEQKFFKEYIQERRTSPVSISRAHKITEGSDDPGMLLWRRMIWLRIRALSPEDGNLEIVKAMIAYMSDFQFIGTTARSIGLNQNSTPRLGMLASLDHTIHFYPFPEHFDPSAPLLHVMESQAVDLISGRGVARGRIYTSDGHLLAITAQEGVVRASMKGKKAKGMIEGGMADIKEDAKAKL</sequence>
<dbReference type="VEuPathDB" id="FungiDB:L203_04250"/>
<evidence type="ECO:0000256" key="2">
    <source>
        <dbReference type="ARBA" id="ARBA00022801"/>
    </source>
</evidence>
<dbReference type="Pfam" id="PF20789">
    <property type="entry name" value="4HBT_3C"/>
    <property type="match status" value="1"/>
</dbReference>
<evidence type="ECO:0000256" key="3">
    <source>
        <dbReference type="SAM" id="MobiDB-lite"/>
    </source>
</evidence>
<gene>
    <name evidence="4" type="ORF">L203_101389</name>
</gene>
<dbReference type="Pfam" id="PF13622">
    <property type="entry name" value="4HBT_3"/>
    <property type="match status" value="1"/>
</dbReference>
<dbReference type="EMBL" id="CP143785">
    <property type="protein sequence ID" value="WVN86228.1"/>
    <property type="molecule type" value="Genomic_DNA"/>
</dbReference>
<dbReference type="CDD" id="cd03445">
    <property type="entry name" value="Thioesterase_II_repeat2"/>
    <property type="match status" value="1"/>
</dbReference>
<reference evidence="4" key="2">
    <citation type="journal article" date="2022" name="Elife">
        <title>Obligate sexual reproduction of a homothallic fungus closely related to the Cryptococcus pathogenic species complex.</title>
        <authorList>
            <person name="Passer A.R."/>
            <person name="Clancey S.A."/>
            <person name="Shea T."/>
            <person name="David-Palma M."/>
            <person name="Averette A.F."/>
            <person name="Boekhout T."/>
            <person name="Porcel B.M."/>
            <person name="Nowrousian M."/>
            <person name="Cuomo C.A."/>
            <person name="Sun S."/>
            <person name="Heitman J."/>
            <person name="Coelho M.A."/>
        </authorList>
    </citation>
    <scope>NUCLEOTIDE SEQUENCE</scope>
    <source>
        <strain evidence="4">CBS 7841</strain>
    </source>
</reference>
<dbReference type="AlphaFoldDB" id="A0A1E3IC04"/>
<dbReference type="Proteomes" id="UP000094043">
    <property type="component" value="Chromosome 2"/>
</dbReference>
<dbReference type="OrthoDB" id="68328at2759"/>
<dbReference type="GO" id="GO:0005782">
    <property type="term" value="C:peroxisomal matrix"/>
    <property type="evidence" value="ECO:0007669"/>
    <property type="project" value="UniProtKB-SubCell"/>
</dbReference>
<name>A0A1E3IC04_9TREE</name>
<dbReference type="PANTHER" id="PTHR11066">
    <property type="entry name" value="ACYL-COA THIOESTERASE"/>
    <property type="match status" value="1"/>
</dbReference>
<evidence type="ECO:0000256" key="1">
    <source>
        <dbReference type="ARBA" id="ARBA00006538"/>
    </source>
</evidence>
<dbReference type="KEGG" id="cdep:91085602"/>
<dbReference type="InterPro" id="IPR029069">
    <property type="entry name" value="HotDog_dom_sf"/>
</dbReference>
<organism evidence="4 5">
    <name type="scientific">Cryptococcus depauperatus CBS 7841</name>
    <dbReference type="NCBI Taxonomy" id="1295531"/>
    <lineage>
        <taxon>Eukaryota</taxon>
        <taxon>Fungi</taxon>
        <taxon>Dikarya</taxon>
        <taxon>Basidiomycota</taxon>
        <taxon>Agaricomycotina</taxon>
        <taxon>Tremellomycetes</taxon>
        <taxon>Tremellales</taxon>
        <taxon>Cryptococcaceae</taxon>
        <taxon>Cryptococcus</taxon>
    </lineage>
</organism>
<dbReference type="SUPFAM" id="SSF54637">
    <property type="entry name" value="Thioesterase/thiol ester dehydrase-isomerase"/>
    <property type="match status" value="2"/>
</dbReference>
<dbReference type="InterPro" id="IPR049450">
    <property type="entry name" value="ACOT8-like_C"/>
</dbReference>
<dbReference type="GO" id="GO:0006637">
    <property type="term" value="P:acyl-CoA metabolic process"/>
    <property type="evidence" value="ECO:0007669"/>
    <property type="project" value="InterPro"/>
</dbReference>
<reference evidence="4" key="1">
    <citation type="submission" date="2016-06" db="EMBL/GenBank/DDBJ databases">
        <authorList>
            <person name="Cuomo C."/>
            <person name="Litvintseva A."/>
            <person name="Heitman J."/>
            <person name="Chen Y."/>
            <person name="Sun S."/>
            <person name="Springer D."/>
            <person name="Dromer F."/>
            <person name="Young S."/>
            <person name="Zeng Q."/>
            <person name="Chapman S."/>
            <person name="Gujja S."/>
            <person name="Saif S."/>
            <person name="Birren B."/>
        </authorList>
    </citation>
    <scope>NUCLEOTIDE SEQUENCE</scope>
    <source>
        <strain evidence="4">CBS 7841</strain>
    </source>
</reference>